<evidence type="ECO:0000259" key="1">
    <source>
        <dbReference type="Pfam" id="PF01683"/>
    </source>
</evidence>
<gene>
    <name evidence="2" type="ORF">O3M35_006834</name>
</gene>
<sequence length="154" mass="17246">MAIIDYYIILTVFIASSTGYIIGESCRYDSDCFVEHSYCLRQEICECKENYIATSDLRFCVATVGAICDSKHDCSSLPNSICYEQTCLCDRGFVSDPHNMNCKPVSSGLQGQCEFDLQCQHTMGDYAVCKHGQCQCLPGYIFIGKCIKTRGKLF</sequence>
<dbReference type="EMBL" id="JAPXFL010000003">
    <property type="protein sequence ID" value="KAK9509536.1"/>
    <property type="molecule type" value="Genomic_DNA"/>
</dbReference>
<dbReference type="InterPro" id="IPR006149">
    <property type="entry name" value="EB_dom"/>
</dbReference>
<accession>A0AAW1DFG4</accession>
<keyword evidence="3" id="KW-1185">Reference proteome</keyword>
<organism evidence="2 3">
    <name type="scientific">Rhynocoris fuscipes</name>
    <dbReference type="NCBI Taxonomy" id="488301"/>
    <lineage>
        <taxon>Eukaryota</taxon>
        <taxon>Metazoa</taxon>
        <taxon>Ecdysozoa</taxon>
        <taxon>Arthropoda</taxon>
        <taxon>Hexapoda</taxon>
        <taxon>Insecta</taxon>
        <taxon>Pterygota</taxon>
        <taxon>Neoptera</taxon>
        <taxon>Paraneoptera</taxon>
        <taxon>Hemiptera</taxon>
        <taxon>Heteroptera</taxon>
        <taxon>Panheteroptera</taxon>
        <taxon>Cimicomorpha</taxon>
        <taxon>Reduviidae</taxon>
        <taxon>Harpactorinae</taxon>
        <taxon>Harpactorini</taxon>
        <taxon>Rhynocoris</taxon>
    </lineage>
</organism>
<evidence type="ECO:0000313" key="2">
    <source>
        <dbReference type="EMBL" id="KAK9509536.1"/>
    </source>
</evidence>
<dbReference type="Pfam" id="PF01683">
    <property type="entry name" value="EB"/>
    <property type="match status" value="1"/>
</dbReference>
<evidence type="ECO:0000313" key="3">
    <source>
        <dbReference type="Proteomes" id="UP001461498"/>
    </source>
</evidence>
<comment type="caution">
    <text evidence="2">The sequence shown here is derived from an EMBL/GenBank/DDBJ whole genome shotgun (WGS) entry which is preliminary data.</text>
</comment>
<dbReference type="Proteomes" id="UP001461498">
    <property type="component" value="Unassembled WGS sequence"/>
</dbReference>
<dbReference type="PANTHER" id="PTHR39069:SF8">
    <property type="entry name" value="FI17111P1"/>
    <property type="match status" value="1"/>
</dbReference>
<name>A0AAW1DFG4_9HEMI</name>
<protein>
    <recommendedName>
        <fullName evidence="1">EB domain-containing protein</fullName>
    </recommendedName>
</protein>
<reference evidence="2 3" key="1">
    <citation type="submission" date="2022-12" db="EMBL/GenBank/DDBJ databases">
        <title>Chromosome-level genome assembly of true bugs.</title>
        <authorList>
            <person name="Ma L."/>
            <person name="Li H."/>
        </authorList>
    </citation>
    <scope>NUCLEOTIDE SEQUENCE [LARGE SCALE GENOMIC DNA]</scope>
    <source>
        <strain evidence="2">Lab_2022b</strain>
    </source>
</reference>
<feature type="domain" description="EB" evidence="1">
    <location>
        <begin position="99"/>
        <end position="146"/>
    </location>
</feature>
<proteinExistence type="predicted"/>
<dbReference type="PANTHER" id="PTHR39069">
    <property type="entry name" value="ECDYSONE-INDUCIBLE GENE E1, ISOFORM A"/>
    <property type="match status" value="1"/>
</dbReference>
<dbReference type="AlphaFoldDB" id="A0AAW1DFG4"/>